<dbReference type="SUPFAM" id="SSF50956">
    <property type="entry name" value="Thermostable phytase (3-phytase)"/>
    <property type="match status" value="2"/>
</dbReference>
<dbReference type="EMBL" id="SWCJ01000017">
    <property type="protein sequence ID" value="TKB51780.1"/>
    <property type="molecule type" value="Genomic_DNA"/>
</dbReference>
<feature type="chain" id="PRO_5020836721" evidence="1">
    <location>
        <begin position="21"/>
        <end position="605"/>
    </location>
</feature>
<dbReference type="InterPro" id="IPR003431">
    <property type="entry name" value="B-propeller_Phytase"/>
</dbReference>
<dbReference type="Proteomes" id="UP000305675">
    <property type="component" value="Unassembled WGS sequence"/>
</dbReference>
<dbReference type="Gene3D" id="2.120.10.30">
    <property type="entry name" value="TolB, C-terminal domain"/>
    <property type="match status" value="2"/>
</dbReference>
<reference evidence="3 4" key="1">
    <citation type="submission" date="2019-04" db="EMBL/GenBank/DDBJ databases">
        <authorList>
            <person name="Hwang J.C."/>
        </authorList>
    </citation>
    <scope>NUCLEOTIDE SEQUENCE [LARGE SCALE GENOMIC DNA]</scope>
    <source>
        <strain evidence="3 4">IMCC35002</strain>
    </source>
</reference>
<dbReference type="PROSITE" id="PS51662">
    <property type="entry name" value="BP_PHYTASE"/>
    <property type="match status" value="2"/>
</dbReference>
<dbReference type="AlphaFoldDB" id="A0A4U1BJY4"/>
<dbReference type="GO" id="GO:0016158">
    <property type="term" value="F:inositol hexakisphosphate 3-phosphatase activity"/>
    <property type="evidence" value="ECO:0007669"/>
    <property type="project" value="InterPro"/>
</dbReference>
<accession>A0A4U1BJY4</accession>
<feature type="domain" description="BPP" evidence="2">
    <location>
        <begin position="8"/>
        <end position="273"/>
    </location>
</feature>
<evidence type="ECO:0000256" key="1">
    <source>
        <dbReference type="SAM" id="SignalP"/>
    </source>
</evidence>
<dbReference type="Pfam" id="PF02333">
    <property type="entry name" value="Phytase"/>
    <property type="match status" value="1"/>
</dbReference>
<comment type="caution">
    <text evidence="3">The sequence shown here is derived from an EMBL/GenBank/DDBJ whole genome shotgun (WGS) entry which is preliminary data.</text>
</comment>
<evidence type="ECO:0000313" key="3">
    <source>
        <dbReference type="EMBL" id="TKB51780.1"/>
    </source>
</evidence>
<feature type="signal peptide" evidence="1">
    <location>
        <begin position="1"/>
        <end position="20"/>
    </location>
</feature>
<organism evidence="3 4">
    <name type="scientific">Ferrimonas aestuarii</name>
    <dbReference type="NCBI Taxonomy" id="2569539"/>
    <lineage>
        <taxon>Bacteria</taxon>
        <taxon>Pseudomonadati</taxon>
        <taxon>Pseudomonadota</taxon>
        <taxon>Gammaproteobacteria</taxon>
        <taxon>Alteromonadales</taxon>
        <taxon>Ferrimonadaceae</taxon>
        <taxon>Ferrimonas</taxon>
    </lineage>
</organism>
<dbReference type="OrthoDB" id="8696437at2"/>
<keyword evidence="1" id="KW-0732">Signal</keyword>
<proteinExistence type="predicted"/>
<evidence type="ECO:0000259" key="2">
    <source>
        <dbReference type="PROSITE" id="PS51662"/>
    </source>
</evidence>
<feature type="domain" description="BPP" evidence="2">
    <location>
        <begin position="276"/>
        <end position="603"/>
    </location>
</feature>
<dbReference type="InterPro" id="IPR011042">
    <property type="entry name" value="6-blade_b-propeller_TolB-like"/>
</dbReference>
<sequence length="605" mass="65022">MKTIITMLAVSGLFSASVVAESLATELAPDASGSQAAPWGVDAAQGWLMASASNGLLWQQDKQLRTLVEGHFEQLAVHGDLALTIDVISDQVQPVALSKGKATKLSPLPLRDFQVQWLCLQPRAADNGLYAWLGSEDGRAEQWLLQMDGQWQPQMVRTLSLPPEAAGCAVDAVAETLYVADPSLGVWAYPASPFAPFERELALASEDGITGVAVSPQGQLLALTESGRVLSKAGDIGAGFSGGEMEALAVSTSTMVAYDDEHDRYRLSPFSPLKLDAKQGDVIPEVPAWVESDIADRPGDTMDDPAIWVHPTQPELSRVIGTNKRWGLLSFDMQGNQLQGLAVGKVNNVDLRQGVMLGGKLRDIGVASNRDVDGLTLFEVSAEGEMTLLPPQPTTLKEIYGLCLAQPGKDRLQVFANDKSGRVEQLDLVWDGTGLKAEPLGEFSVPSQPEGCVVDDKAQRLFLGEEDQGIWVFDLSSGVAKDGKLIANIGGTNGEFLHDDVEGLALYHGDEPYLVVSSQGNDSYLLYQAEPPYAYQGRFRIGINAKLGIDGSAETDGLAVTSKAVGSGPWAKGMVVVQDGRNRLPDAYHNFKWVPWQAVLQTLKD</sequence>
<dbReference type="RefSeq" id="WP_136864685.1">
    <property type="nucleotide sequence ID" value="NZ_SWCJ01000017.1"/>
</dbReference>
<gene>
    <name evidence="3" type="ORF">FCL42_17285</name>
</gene>
<evidence type="ECO:0000313" key="4">
    <source>
        <dbReference type="Proteomes" id="UP000305675"/>
    </source>
</evidence>
<protein>
    <submittedName>
        <fullName evidence="3">Phytase</fullName>
    </submittedName>
</protein>
<keyword evidence="4" id="KW-1185">Reference proteome</keyword>
<name>A0A4U1BJY4_9GAMM</name>